<evidence type="ECO:0000256" key="1">
    <source>
        <dbReference type="SAM" id="MobiDB-lite"/>
    </source>
</evidence>
<evidence type="ECO:0000313" key="2">
    <source>
        <dbReference type="EMBL" id="ROP36277.1"/>
    </source>
</evidence>
<gene>
    <name evidence="2" type="ORF">EDD40_1542</name>
</gene>
<proteinExistence type="predicted"/>
<reference evidence="2 3" key="1">
    <citation type="submission" date="2018-11" db="EMBL/GenBank/DDBJ databases">
        <title>Sequencing the genomes of 1000 actinobacteria strains.</title>
        <authorList>
            <person name="Klenk H.-P."/>
        </authorList>
    </citation>
    <scope>NUCLEOTIDE SEQUENCE [LARGE SCALE GENOMIC DNA]</scope>
    <source>
        <strain evidence="2 3">DSM 44231</strain>
    </source>
</reference>
<dbReference type="PANTHER" id="PTHR41287:SF1">
    <property type="entry name" value="PROTEIN YMFN"/>
    <property type="match status" value="1"/>
</dbReference>
<keyword evidence="3" id="KW-1185">Reference proteome</keyword>
<dbReference type="Proteomes" id="UP000268727">
    <property type="component" value="Unassembled WGS sequence"/>
</dbReference>
<dbReference type="Pfam" id="PF03237">
    <property type="entry name" value="Terminase_6N"/>
    <property type="match status" value="1"/>
</dbReference>
<accession>A0A3N1H176</accession>
<dbReference type="EMBL" id="RJKM01000001">
    <property type="protein sequence ID" value="ROP36277.1"/>
    <property type="molecule type" value="Genomic_DNA"/>
</dbReference>
<protein>
    <submittedName>
        <fullName evidence="2">Phage terminase</fullName>
    </submittedName>
</protein>
<evidence type="ECO:0000313" key="3">
    <source>
        <dbReference type="Proteomes" id="UP000268727"/>
    </source>
</evidence>
<feature type="region of interest" description="Disordered" evidence="1">
    <location>
        <begin position="407"/>
        <end position="428"/>
    </location>
</feature>
<dbReference type="InterPro" id="IPR005021">
    <property type="entry name" value="Terminase_largesu-like"/>
</dbReference>
<dbReference type="Gene3D" id="3.40.50.300">
    <property type="entry name" value="P-loop containing nucleotide triphosphate hydrolases"/>
    <property type="match status" value="1"/>
</dbReference>
<dbReference type="PANTHER" id="PTHR41287">
    <property type="match status" value="1"/>
</dbReference>
<dbReference type="OrthoDB" id="3188010at2"/>
<dbReference type="InterPro" id="IPR027417">
    <property type="entry name" value="P-loop_NTPase"/>
</dbReference>
<dbReference type="AlphaFoldDB" id="A0A3N1H176"/>
<dbReference type="RefSeq" id="WP_123742292.1">
    <property type="nucleotide sequence ID" value="NZ_RJKM01000001.1"/>
</dbReference>
<organism evidence="2 3">
    <name type="scientific">Saccharothrix texasensis</name>
    <dbReference type="NCBI Taxonomy" id="103734"/>
    <lineage>
        <taxon>Bacteria</taxon>
        <taxon>Bacillati</taxon>
        <taxon>Actinomycetota</taxon>
        <taxon>Actinomycetes</taxon>
        <taxon>Pseudonocardiales</taxon>
        <taxon>Pseudonocardiaceae</taxon>
        <taxon>Saccharothrix</taxon>
    </lineage>
</organism>
<sequence>MTTPESRTEELREQLSRLYGLECVPRWGTPRNEDRKTYGGKVAKYAAALGTPFMPWQRYVADVALEVDPDTGLLVYRHVLLMVPRQSGKTTLQQALMAWRACAWPRQGIVYTAQTRNLAREKWEEEHVEALKAAPAVWKRVKAVVTANGREHIKFHNRSRWGISANTKKSGHGPVLDMAMIDEAFAQVDNRLEAAFGPAMITRPQPQLWIVSTAGDEDSEFLNFKRQLAHDIIESDLRLASRFCAFDWTPPDVYDRTDRRVWRAVMPALGHTQTEEAVQAELESMAPADFDRAFLNVTSVEQPEPDKNVPSQEWPGLVDLESKRGRYVALAVDITPDRQYACIAVYSVREDGLEHVEVVDHQAGVNWLPERLKQLRDRHNPIAIAIDAKGPGGALLLELEEDAERLKRENRPSGLSRPKNPDKPAWGDLAVPTAADVAAACGAFTDACRPPKDAPDDEAQADDGHDDGAALVVDGEFEVVSEVVLGTIRHLDQLPLNLALANAVSRPLGDAYAWGRMKSSGDISPLVAVTLARWAYRARVHLVVQAYDPLANIW</sequence>
<comment type="caution">
    <text evidence="2">The sequence shown here is derived from an EMBL/GenBank/DDBJ whole genome shotgun (WGS) entry which is preliminary data.</text>
</comment>
<name>A0A3N1H176_9PSEU</name>